<keyword evidence="8" id="KW-1185">Reference proteome</keyword>
<keyword evidence="4 5" id="KW-0472">Membrane</keyword>
<dbReference type="AlphaFoldDB" id="A0A4R6PZA1"/>
<dbReference type="InterPro" id="IPR051784">
    <property type="entry name" value="Nod_factor_ABC_transporter"/>
</dbReference>
<accession>A0A4R6PZA1</accession>
<keyword evidence="2 5" id="KW-0812">Transmembrane</keyword>
<dbReference type="OrthoDB" id="162334at2"/>
<protein>
    <submittedName>
        <fullName evidence="7">Multidrug/hemolysin transport system permease protein</fullName>
    </submittedName>
</protein>
<organism evidence="7 8">
    <name type="scientific">Aminicella lysinilytica</name>
    <dbReference type="NCBI Taxonomy" id="433323"/>
    <lineage>
        <taxon>Bacteria</taxon>
        <taxon>Bacillati</taxon>
        <taxon>Bacillota</taxon>
        <taxon>Clostridia</taxon>
        <taxon>Peptostreptococcales</taxon>
        <taxon>Anaerovoracaceae</taxon>
        <taxon>Aminicella</taxon>
    </lineage>
</organism>
<dbReference type="PANTHER" id="PTHR43229:SF2">
    <property type="entry name" value="NODULATION PROTEIN J"/>
    <property type="match status" value="1"/>
</dbReference>
<reference evidence="7 8" key="1">
    <citation type="submission" date="2019-03" db="EMBL/GenBank/DDBJ databases">
        <title>Genomic Encyclopedia of Type Strains, Phase IV (KMG-IV): sequencing the most valuable type-strain genomes for metagenomic binning, comparative biology and taxonomic classification.</title>
        <authorList>
            <person name="Goeker M."/>
        </authorList>
    </citation>
    <scope>NUCLEOTIDE SEQUENCE [LARGE SCALE GENOMIC DNA]</scope>
    <source>
        <strain evidence="7 8">DSM 28287</strain>
    </source>
</reference>
<feature type="transmembrane region" description="Helical" evidence="5">
    <location>
        <begin position="272"/>
        <end position="290"/>
    </location>
</feature>
<dbReference type="PANTHER" id="PTHR43229">
    <property type="entry name" value="NODULATION PROTEIN J"/>
    <property type="match status" value="1"/>
</dbReference>
<proteinExistence type="predicted"/>
<dbReference type="EMBL" id="SNXO01000030">
    <property type="protein sequence ID" value="TDP51489.1"/>
    <property type="molecule type" value="Genomic_DNA"/>
</dbReference>
<dbReference type="RefSeq" id="WP_133528934.1">
    <property type="nucleotide sequence ID" value="NZ_SNXO01000030.1"/>
</dbReference>
<feature type="transmembrane region" description="Helical" evidence="5">
    <location>
        <begin position="113"/>
        <end position="140"/>
    </location>
</feature>
<dbReference type="Pfam" id="PF12698">
    <property type="entry name" value="ABC2_membrane_3"/>
    <property type="match status" value="1"/>
</dbReference>
<evidence type="ECO:0000256" key="1">
    <source>
        <dbReference type="ARBA" id="ARBA00004141"/>
    </source>
</evidence>
<name>A0A4R6PZA1_9FIRM</name>
<evidence type="ECO:0000313" key="8">
    <source>
        <dbReference type="Proteomes" id="UP000295500"/>
    </source>
</evidence>
<feature type="transmembrane region" description="Helical" evidence="5">
    <location>
        <begin position="152"/>
        <end position="177"/>
    </location>
</feature>
<comment type="subcellular location">
    <subcellularLocation>
        <location evidence="1">Membrane</location>
        <topology evidence="1">Multi-pass membrane protein</topology>
    </subcellularLocation>
</comment>
<keyword evidence="3 5" id="KW-1133">Transmembrane helix</keyword>
<evidence type="ECO:0000256" key="3">
    <source>
        <dbReference type="ARBA" id="ARBA00022989"/>
    </source>
</evidence>
<feature type="domain" description="ABC-2 type transporter transmembrane" evidence="6">
    <location>
        <begin position="72"/>
        <end position="290"/>
    </location>
</feature>
<comment type="caution">
    <text evidence="7">The sequence shown here is derived from an EMBL/GenBank/DDBJ whole genome shotgun (WGS) entry which is preliminary data.</text>
</comment>
<feature type="transmembrane region" description="Helical" evidence="5">
    <location>
        <begin position="70"/>
        <end position="92"/>
    </location>
</feature>
<evidence type="ECO:0000259" key="6">
    <source>
        <dbReference type="Pfam" id="PF12698"/>
    </source>
</evidence>
<dbReference type="GO" id="GO:0140359">
    <property type="term" value="F:ABC-type transporter activity"/>
    <property type="evidence" value="ECO:0007669"/>
    <property type="project" value="InterPro"/>
</dbReference>
<dbReference type="Proteomes" id="UP000295500">
    <property type="component" value="Unassembled WGS sequence"/>
</dbReference>
<dbReference type="InterPro" id="IPR013525">
    <property type="entry name" value="ABC2_TM"/>
</dbReference>
<feature type="transmembrane region" description="Helical" evidence="5">
    <location>
        <begin position="21"/>
        <end position="44"/>
    </location>
</feature>
<gene>
    <name evidence="7" type="ORF">EV211_13023</name>
</gene>
<evidence type="ECO:0000256" key="5">
    <source>
        <dbReference type="SAM" id="Phobius"/>
    </source>
</evidence>
<evidence type="ECO:0000313" key="7">
    <source>
        <dbReference type="EMBL" id="TDP51489.1"/>
    </source>
</evidence>
<feature type="transmembrane region" description="Helical" evidence="5">
    <location>
        <begin position="184"/>
        <end position="204"/>
    </location>
</feature>
<dbReference type="GO" id="GO:0016020">
    <property type="term" value="C:membrane"/>
    <property type="evidence" value="ECO:0007669"/>
    <property type="project" value="UniProtKB-SubCell"/>
</dbReference>
<sequence>MNEFKSLVCRHTKLFFKDKGTFFPTLIAPLILLMLFVTFLARVYKDSFKSVLPAGIDVPEELIDGFVGGWLLSSLLAVCCVTIAFGANMIMVQDKMFGTRADLTITPVRSSTLSLSYYISTVAITAIICYVALGAGFVYIHSMGWYLTNTDVLLIIADVAIMVMFGTALSSVVLYFVKNQGGATAVVTIVSSAYGFICGAYMPISSFGDSIQTLIKYLPGTYGTVLMHKHLMGSPLDKLGSDYAPEPVVKAIRDAFDCNLYVGGNKIATGEMYAVILVAVAVLILLYLALNMFGKKRRA</sequence>
<evidence type="ECO:0000256" key="4">
    <source>
        <dbReference type="ARBA" id="ARBA00023136"/>
    </source>
</evidence>
<evidence type="ECO:0000256" key="2">
    <source>
        <dbReference type="ARBA" id="ARBA00022692"/>
    </source>
</evidence>